<evidence type="ECO:0000256" key="1">
    <source>
        <dbReference type="SAM" id="SignalP"/>
    </source>
</evidence>
<feature type="chain" id="PRO_5001992227" evidence="1">
    <location>
        <begin position="20"/>
        <end position="113"/>
    </location>
</feature>
<proteinExistence type="predicted"/>
<evidence type="ECO:0000313" key="3">
    <source>
        <dbReference type="Proteomes" id="UP000030151"/>
    </source>
</evidence>
<dbReference type="OrthoDB" id="4937086at2759"/>
<name>A0A0A1UYU8_9HYPO</name>
<evidence type="ECO:0000313" key="2">
    <source>
        <dbReference type="EMBL" id="EXV02483.1"/>
    </source>
</evidence>
<protein>
    <submittedName>
        <fullName evidence="2">Uncharacterized protein</fullName>
    </submittedName>
</protein>
<organism evidence="2 3">
    <name type="scientific">Metarhizium robertsii</name>
    <dbReference type="NCBI Taxonomy" id="568076"/>
    <lineage>
        <taxon>Eukaryota</taxon>
        <taxon>Fungi</taxon>
        <taxon>Dikarya</taxon>
        <taxon>Ascomycota</taxon>
        <taxon>Pezizomycotina</taxon>
        <taxon>Sordariomycetes</taxon>
        <taxon>Hypocreomycetidae</taxon>
        <taxon>Hypocreales</taxon>
        <taxon>Clavicipitaceae</taxon>
        <taxon>Metarhizium</taxon>
    </lineage>
</organism>
<sequence length="113" mass="12153">MRFASFALALAGSAGVAVADCSSYTAYPDDGEIALYRNYNCHGKYSNVGAMNTCVSKVNFDACSAITRKGVTCDIYKSNDCDGGYIATIDSDGYRYFCGWVVDTVKSVRCRSA</sequence>
<dbReference type="Proteomes" id="UP000030151">
    <property type="component" value="Unassembled WGS sequence"/>
</dbReference>
<reference evidence="2 3" key="1">
    <citation type="submission" date="2014-02" db="EMBL/GenBank/DDBJ databases">
        <title>The genome sequence of the entomopathogenic fungus Metarhizium robertsii ARSEF 2575.</title>
        <authorList>
            <person name="Giuliano Garisto Donzelli B."/>
            <person name="Roe B.A."/>
            <person name="Macmil S.L."/>
            <person name="Krasnoff S.B."/>
            <person name="Gibson D.M."/>
        </authorList>
    </citation>
    <scope>NUCLEOTIDE SEQUENCE [LARGE SCALE GENOMIC DNA]</scope>
    <source>
        <strain evidence="2 3">ARSEF 2575</strain>
    </source>
</reference>
<gene>
    <name evidence="2" type="ORF">X797_004615</name>
</gene>
<dbReference type="HOGENOM" id="CLU_2134081_0_0_1"/>
<dbReference type="AlphaFoldDB" id="A0A0A1UYU8"/>
<comment type="caution">
    <text evidence="2">The sequence shown here is derived from an EMBL/GenBank/DDBJ whole genome shotgun (WGS) entry which is preliminary data.</text>
</comment>
<feature type="signal peptide" evidence="1">
    <location>
        <begin position="1"/>
        <end position="19"/>
    </location>
</feature>
<accession>A0A0A1UYU8</accession>
<keyword evidence="1" id="KW-0732">Signal</keyword>
<dbReference type="EMBL" id="JELW01000005">
    <property type="protein sequence ID" value="EXV02483.1"/>
    <property type="molecule type" value="Genomic_DNA"/>
</dbReference>
<dbReference type="eggNOG" id="ENOG502T503">
    <property type="taxonomic scope" value="Eukaryota"/>
</dbReference>